<proteinExistence type="predicted"/>
<dbReference type="PANTHER" id="PTHR47893">
    <property type="entry name" value="REGULATORY PROTEIN PCHR"/>
    <property type="match status" value="1"/>
</dbReference>
<gene>
    <name evidence="5" type="ordered locus">RB2501_01201</name>
</gene>
<reference evidence="5 6" key="1">
    <citation type="journal article" date="2009" name="J. Bacteriol.">
        <title>Complete genome sequence of Robiginitalea biformata HTCC2501.</title>
        <authorList>
            <person name="Oh H.M."/>
            <person name="Giovannoni S.J."/>
            <person name="Lee K."/>
            <person name="Ferriera S."/>
            <person name="Johnson J."/>
            <person name="Cho J.C."/>
        </authorList>
    </citation>
    <scope>NUCLEOTIDE SEQUENCE [LARGE SCALE GENOMIC DNA]</scope>
    <source>
        <strain evidence="6">ATCC BAA-864 / HTCC2501 / KCTC 12146</strain>
    </source>
</reference>
<dbReference type="Proteomes" id="UP000009049">
    <property type="component" value="Chromosome"/>
</dbReference>
<feature type="domain" description="HTH araC/xylS-type" evidence="4">
    <location>
        <begin position="224"/>
        <end position="322"/>
    </location>
</feature>
<keyword evidence="2" id="KW-0238">DNA-binding</keyword>
<evidence type="ECO:0000259" key="4">
    <source>
        <dbReference type="PROSITE" id="PS01124"/>
    </source>
</evidence>
<dbReference type="InterPro" id="IPR053142">
    <property type="entry name" value="PchR_regulatory_protein"/>
</dbReference>
<keyword evidence="1" id="KW-0805">Transcription regulation</keyword>
<accession>A4CP33</accession>
<dbReference type="InterPro" id="IPR009057">
    <property type="entry name" value="Homeodomain-like_sf"/>
</dbReference>
<dbReference type="Gene3D" id="1.10.10.60">
    <property type="entry name" value="Homeodomain-like"/>
    <property type="match status" value="1"/>
</dbReference>
<dbReference type="SMART" id="SM00342">
    <property type="entry name" value="HTH_ARAC"/>
    <property type="match status" value="1"/>
</dbReference>
<protein>
    <submittedName>
        <fullName evidence="5">Transcriptional regulator</fullName>
    </submittedName>
</protein>
<dbReference type="PROSITE" id="PS01124">
    <property type="entry name" value="HTH_ARAC_FAMILY_2"/>
    <property type="match status" value="1"/>
</dbReference>
<dbReference type="eggNOG" id="COG4977">
    <property type="taxonomic scope" value="Bacteria"/>
</dbReference>
<dbReference type="GO" id="GO:0003700">
    <property type="term" value="F:DNA-binding transcription factor activity"/>
    <property type="evidence" value="ECO:0007669"/>
    <property type="project" value="InterPro"/>
</dbReference>
<name>A4CP33_ROBBH</name>
<dbReference type="PROSITE" id="PS00041">
    <property type="entry name" value="HTH_ARAC_FAMILY_1"/>
    <property type="match status" value="1"/>
</dbReference>
<organism evidence="5 6">
    <name type="scientific">Robiginitalea biformata (strain ATCC BAA-864 / DSM 15991 / KCTC 12146 / HTCC2501)</name>
    <dbReference type="NCBI Taxonomy" id="313596"/>
    <lineage>
        <taxon>Bacteria</taxon>
        <taxon>Pseudomonadati</taxon>
        <taxon>Bacteroidota</taxon>
        <taxon>Flavobacteriia</taxon>
        <taxon>Flavobacteriales</taxon>
        <taxon>Flavobacteriaceae</taxon>
        <taxon>Robiginitalea</taxon>
    </lineage>
</organism>
<evidence type="ECO:0000313" key="5">
    <source>
        <dbReference type="EMBL" id="EAR14650.1"/>
    </source>
</evidence>
<dbReference type="RefSeq" id="WP_015755438.1">
    <property type="nucleotide sequence ID" value="NC_013222.1"/>
</dbReference>
<evidence type="ECO:0000256" key="1">
    <source>
        <dbReference type="ARBA" id="ARBA00023015"/>
    </source>
</evidence>
<dbReference type="STRING" id="313596.RB2501_01201"/>
<dbReference type="HOGENOM" id="CLU_052345_4_3_10"/>
<dbReference type="PRINTS" id="PR00032">
    <property type="entry name" value="HTHARAC"/>
</dbReference>
<evidence type="ECO:0000256" key="3">
    <source>
        <dbReference type="ARBA" id="ARBA00023163"/>
    </source>
</evidence>
<dbReference type="AlphaFoldDB" id="A4CP33"/>
<dbReference type="InterPro" id="IPR018060">
    <property type="entry name" value="HTH_AraC"/>
</dbReference>
<keyword evidence="3" id="KW-0804">Transcription</keyword>
<dbReference type="Pfam" id="PF12833">
    <property type="entry name" value="HTH_18"/>
    <property type="match status" value="1"/>
</dbReference>
<dbReference type="EMBL" id="CP001712">
    <property type="protein sequence ID" value="EAR14650.1"/>
    <property type="molecule type" value="Genomic_DNA"/>
</dbReference>
<sequence>MLRQFAVYLDAEVVESHGSGQLILDNEKGQGSIKLFELYPGLTAWVYNIQFFDDLSWKVQFNGERNYYLGYHLKGRQRHKFESEEHFIEIQQWQNFFILGTDHTVADFVIPGGEPLQSCYLILKTHLITEADLKIKTQLETHLENLFRVGQKQLAYRYLGQIDTQTGHFVETIIKNERTDLVGRLLTEGAVMGMLASQLESHQQEHLGAVKRPELSIADFEKIKNLTEIIRDNPGEKIAVDDLAARLGFSSRKLQRGIRIVYGYSAHEFITNVRMELARELMETTDMNVSEICYNIGYSSRSHFSKMFRARFGVLPSSYRKST</sequence>
<dbReference type="KEGG" id="rbi:RB2501_01201"/>
<evidence type="ECO:0000313" key="6">
    <source>
        <dbReference type="Proteomes" id="UP000009049"/>
    </source>
</evidence>
<evidence type="ECO:0000256" key="2">
    <source>
        <dbReference type="ARBA" id="ARBA00023125"/>
    </source>
</evidence>
<dbReference type="InterPro" id="IPR018062">
    <property type="entry name" value="HTH_AraC-typ_CS"/>
</dbReference>
<dbReference type="SUPFAM" id="SSF46689">
    <property type="entry name" value="Homeodomain-like"/>
    <property type="match status" value="2"/>
</dbReference>
<dbReference type="PANTHER" id="PTHR47893:SF1">
    <property type="entry name" value="REGULATORY PROTEIN PCHR"/>
    <property type="match status" value="1"/>
</dbReference>
<keyword evidence="6" id="KW-1185">Reference proteome</keyword>
<dbReference type="InterPro" id="IPR020449">
    <property type="entry name" value="Tscrpt_reg_AraC-type_HTH"/>
</dbReference>
<dbReference type="GO" id="GO:0043565">
    <property type="term" value="F:sequence-specific DNA binding"/>
    <property type="evidence" value="ECO:0007669"/>
    <property type="project" value="InterPro"/>
</dbReference>